<reference evidence="1" key="1">
    <citation type="journal article" date="2015" name="Nature">
        <title>Complex archaea that bridge the gap between prokaryotes and eukaryotes.</title>
        <authorList>
            <person name="Spang A."/>
            <person name="Saw J.H."/>
            <person name="Jorgensen S.L."/>
            <person name="Zaremba-Niedzwiedzka K."/>
            <person name="Martijn J."/>
            <person name="Lind A.E."/>
            <person name="van Eijk R."/>
            <person name="Schleper C."/>
            <person name="Guy L."/>
            <person name="Ettema T.J."/>
        </authorList>
    </citation>
    <scope>NUCLEOTIDE SEQUENCE</scope>
</reference>
<dbReference type="EMBL" id="LAZR01006727">
    <property type="protein sequence ID" value="KKM90056.1"/>
    <property type="molecule type" value="Genomic_DNA"/>
</dbReference>
<evidence type="ECO:0008006" key="2">
    <source>
        <dbReference type="Google" id="ProtNLM"/>
    </source>
</evidence>
<gene>
    <name evidence="1" type="ORF">LCGC14_1242540</name>
</gene>
<sequence>MPTTDRQDLSVLPKELINPIWDTIQHPVAPEPHGGDLNLFRDHIALALKSYDDLHNAAEYMVDNGARFMLGIHHWPNAICRDLRVPVKHQKYMAVLETGTEWIVLLAPYSGDDLIDQTYKNAGEPTVHHVAYRISQIDA</sequence>
<organism evidence="1">
    <name type="scientific">marine sediment metagenome</name>
    <dbReference type="NCBI Taxonomy" id="412755"/>
    <lineage>
        <taxon>unclassified sequences</taxon>
        <taxon>metagenomes</taxon>
        <taxon>ecological metagenomes</taxon>
    </lineage>
</organism>
<protein>
    <recommendedName>
        <fullName evidence="2">VOC domain-containing protein</fullName>
    </recommendedName>
</protein>
<feature type="non-terminal residue" evidence="1">
    <location>
        <position position="139"/>
    </location>
</feature>
<comment type="caution">
    <text evidence="1">The sequence shown here is derived from an EMBL/GenBank/DDBJ whole genome shotgun (WGS) entry which is preliminary data.</text>
</comment>
<evidence type="ECO:0000313" key="1">
    <source>
        <dbReference type="EMBL" id="KKM90056.1"/>
    </source>
</evidence>
<dbReference type="AlphaFoldDB" id="A0A0F9LSK0"/>
<name>A0A0F9LSK0_9ZZZZ</name>
<proteinExistence type="predicted"/>
<accession>A0A0F9LSK0</accession>